<name>S2KIF3_LITA3</name>
<dbReference type="PATRIC" id="fig|1121939.11.peg.4412"/>
<dbReference type="STRING" id="1121939.L861_14510"/>
<keyword evidence="1" id="KW-0732">Signal</keyword>
<dbReference type="eggNOG" id="ENOG502ZT1B">
    <property type="taxonomic scope" value="Bacteria"/>
</dbReference>
<evidence type="ECO:0008006" key="4">
    <source>
        <dbReference type="Google" id="ProtNLM"/>
    </source>
</evidence>
<feature type="signal peptide" evidence="1">
    <location>
        <begin position="1"/>
        <end position="22"/>
    </location>
</feature>
<dbReference type="EMBL" id="ASTJ01000043">
    <property type="protein sequence ID" value="EPC00138.1"/>
    <property type="molecule type" value="Genomic_DNA"/>
</dbReference>
<evidence type="ECO:0000256" key="1">
    <source>
        <dbReference type="SAM" id="SignalP"/>
    </source>
</evidence>
<sequence>MRPLSGVLAVTLLLALSGCASPYDPRDRAIELSPGQPHQGLLGPGTDIYVFTLDKPSDVVLESRVAIASSMTVTPNAVLYDAEGNVVRRDWRSGDWENFRIATTLPAGTWYLHVYDDQACFSMMDDDCMEGDRNYEILFEVTELPH</sequence>
<evidence type="ECO:0000313" key="2">
    <source>
        <dbReference type="EMBL" id="EPC00138.1"/>
    </source>
</evidence>
<accession>S2KIF3</accession>
<keyword evidence="3" id="KW-1185">Reference proteome</keyword>
<protein>
    <recommendedName>
        <fullName evidence="4">Peptidase C-terminal archaeal/bacterial domain-containing protein</fullName>
    </recommendedName>
</protein>
<dbReference type="Proteomes" id="UP000014463">
    <property type="component" value="Unassembled WGS sequence"/>
</dbReference>
<dbReference type="Gene3D" id="2.60.120.380">
    <property type="match status" value="1"/>
</dbReference>
<dbReference type="OrthoDB" id="7059761at2"/>
<dbReference type="PROSITE" id="PS51257">
    <property type="entry name" value="PROKAR_LIPOPROTEIN"/>
    <property type="match status" value="1"/>
</dbReference>
<comment type="caution">
    <text evidence="2">The sequence shown here is derived from an EMBL/GenBank/DDBJ whole genome shotgun (WGS) entry which is preliminary data.</text>
</comment>
<reference evidence="2 3" key="1">
    <citation type="journal article" date="2013" name="Genome Announc.">
        <title>Draft genome sequence of the moderately halophilic gammaproteobacterium Halomonas anticariensis FP35.</title>
        <authorList>
            <person name="Tahrioui A."/>
            <person name="Quesada E."/>
            <person name="Llamas I."/>
        </authorList>
    </citation>
    <scope>NUCLEOTIDE SEQUENCE [LARGE SCALE GENOMIC DNA]</scope>
    <source>
        <strain evidence="3">DSM 16096 / CECT 5854 / LMG 22089 / FP35</strain>
    </source>
</reference>
<feature type="chain" id="PRO_5004498206" description="Peptidase C-terminal archaeal/bacterial domain-containing protein" evidence="1">
    <location>
        <begin position="23"/>
        <end position="146"/>
    </location>
</feature>
<gene>
    <name evidence="2" type="ORF">L861_14510</name>
</gene>
<proteinExistence type="predicted"/>
<dbReference type="SUPFAM" id="SSF89260">
    <property type="entry name" value="Collagen-binding domain"/>
    <property type="match status" value="1"/>
</dbReference>
<dbReference type="RefSeq" id="WP_016418912.1">
    <property type="nucleotide sequence ID" value="NZ_KE332395.1"/>
</dbReference>
<organism evidence="2 3">
    <name type="scientific">Litchfieldella anticariensis (strain DSM 16096 / CECT 5854 / CIP 108499 / LMG 22089 / FP35)</name>
    <name type="common">Halomonas anticariensis</name>
    <dbReference type="NCBI Taxonomy" id="1121939"/>
    <lineage>
        <taxon>Bacteria</taxon>
        <taxon>Pseudomonadati</taxon>
        <taxon>Pseudomonadota</taxon>
        <taxon>Gammaproteobacteria</taxon>
        <taxon>Oceanospirillales</taxon>
        <taxon>Halomonadaceae</taxon>
        <taxon>Litchfieldella</taxon>
    </lineage>
</organism>
<dbReference type="AlphaFoldDB" id="S2KIF3"/>
<evidence type="ECO:0000313" key="3">
    <source>
        <dbReference type="Proteomes" id="UP000014463"/>
    </source>
</evidence>